<keyword evidence="9" id="KW-1185">Reference proteome</keyword>
<dbReference type="InterPro" id="IPR011009">
    <property type="entry name" value="Kinase-like_dom_sf"/>
</dbReference>
<evidence type="ECO:0000256" key="3">
    <source>
        <dbReference type="ARBA" id="ARBA00022777"/>
    </source>
</evidence>
<dbReference type="Gramene" id="QL02p093957:mrna">
    <property type="protein sequence ID" value="QL02p093957:mrna"/>
    <property type="gene ID" value="QL02p093957"/>
</dbReference>
<feature type="binding site" evidence="5">
    <location>
        <position position="98"/>
    </location>
    <ligand>
        <name>ATP</name>
        <dbReference type="ChEBI" id="CHEBI:30616"/>
    </ligand>
</feature>
<evidence type="ECO:0000313" key="8">
    <source>
        <dbReference type="EnsemblPlants" id="QL02p093957:mrna"/>
    </source>
</evidence>
<feature type="domain" description="Protein kinase" evidence="7">
    <location>
        <begin position="70"/>
        <end position="268"/>
    </location>
</feature>
<proteinExistence type="predicted"/>
<sequence length="268" mass="29950">MEISLLVLTLAATTLASGLVLIITTVVCIVRKNVLKKRKEKKQLGGLLSNLYKSILHFPYESLESATNYFQNSKKLGEGRYGSVYKGILPDGKVVAVKRLFFKSKQTADDFFNKVNLISGINHKNLVKLLGCSITGPESLLVYEYVPNQSLLDNFSVKINPQLMRWDVSNILLDGDFEPKIADFGLLRLFPRHEVEANGMTMCTGLCEAADPVSEDYFRNVDPSRLLQIGLLCVQVAAELRPSMSVVVKMLINKDEIPQPTPPPWVNY</sequence>
<reference evidence="8" key="2">
    <citation type="submission" date="2021-01" db="UniProtKB">
        <authorList>
            <consortium name="EnsemblPlants"/>
        </authorList>
    </citation>
    <scope>IDENTIFICATION</scope>
</reference>
<reference evidence="9" key="1">
    <citation type="journal article" date="2016" name="G3 (Bethesda)">
        <title>First Draft Assembly and Annotation of the Genome of a California Endemic Oak Quercus lobata Nee (Fagaceae).</title>
        <authorList>
            <person name="Sork V.L."/>
            <person name="Fitz-Gibbon S.T."/>
            <person name="Puiu D."/>
            <person name="Crepeau M."/>
            <person name="Gugger P.F."/>
            <person name="Sherman R."/>
            <person name="Stevens K."/>
            <person name="Langley C.H."/>
            <person name="Pellegrini M."/>
            <person name="Salzberg S.L."/>
        </authorList>
    </citation>
    <scope>NUCLEOTIDE SEQUENCE [LARGE SCALE GENOMIC DNA]</scope>
    <source>
        <strain evidence="9">cv. SW786</strain>
    </source>
</reference>
<keyword evidence="1" id="KW-0808">Transferase</keyword>
<dbReference type="SUPFAM" id="SSF56112">
    <property type="entry name" value="Protein kinase-like (PK-like)"/>
    <property type="match status" value="1"/>
</dbReference>
<evidence type="ECO:0000313" key="9">
    <source>
        <dbReference type="Proteomes" id="UP000594261"/>
    </source>
</evidence>
<dbReference type="Gene3D" id="3.30.200.20">
    <property type="entry name" value="Phosphorylase Kinase, domain 1"/>
    <property type="match status" value="1"/>
</dbReference>
<dbReference type="InterPro" id="IPR001245">
    <property type="entry name" value="Ser-Thr/Tyr_kinase_cat_dom"/>
</dbReference>
<feature type="transmembrane region" description="Helical" evidence="6">
    <location>
        <begin position="6"/>
        <end position="30"/>
    </location>
</feature>
<evidence type="ECO:0000256" key="5">
    <source>
        <dbReference type="PROSITE-ProRule" id="PRU10141"/>
    </source>
</evidence>
<keyword evidence="2 5" id="KW-0547">Nucleotide-binding</keyword>
<dbReference type="EnsemblPlants" id="QL02p093957:mrna">
    <property type="protein sequence ID" value="QL02p093957:mrna"/>
    <property type="gene ID" value="QL02p093957"/>
</dbReference>
<dbReference type="Pfam" id="PF07714">
    <property type="entry name" value="PK_Tyr_Ser-Thr"/>
    <property type="match status" value="1"/>
</dbReference>
<evidence type="ECO:0000256" key="1">
    <source>
        <dbReference type="ARBA" id="ARBA00022679"/>
    </source>
</evidence>
<protein>
    <recommendedName>
        <fullName evidence="7">Protein kinase domain-containing protein</fullName>
    </recommendedName>
</protein>
<dbReference type="AlphaFoldDB" id="A0A7N2L0W8"/>
<dbReference type="PROSITE" id="PS50011">
    <property type="entry name" value="PROTEIN_KINASE_DOM"/>
    <property type="match status" value="1"/>
</dbReference>
<dbReference type="GO" id="GO:0004672">
    <property type="term" value="F:protein kinase activity"/>
    <property type="evidence" value="ECO:0007669"/>
    <property type="project" value="InterPro"/>
</dbReference>
<keyword evidence="4 5" id="KW-0067">ATP-binding</keyword>
<keyword evidence="3" id="KW-0418">Kinase</keyword>
<dbReference type="GO" id="GO:0005524">
    <property type="term" value="F:ATP binding"/>
    <property type="evidence" value="ECO:0007669"/>
    <property type="project" value="UniProtKB-UniRule"/>
</dbReference>
<dbReference type="InterPro" id="IPR000719">
    <property type="entry name" value="Prot_kinase_dom"/>
</dbReference>
<dbReference type="PANTHER" id="PTHR47973">
    <property type="entry name" value="CYSTEINE-RICH RECEPTOR-LIKE PROTEIN KINASE 3"/>
    <property type="match status" value="1"/>
</dbReference>
<dbReference type="Proteomes" id="UP000594261">
    <property type="component" value="Chromosome 2"/>
</dbReference>
<keyword evidence="6" id="KW-1133">Transmembrane helix</keyword>
<evidence type="ECO:0000259" key="7">
    <source>
        <dbReference type="PROSITE" id="PS50011"/>
    </source>
</evidence>
<evidence type="ECO:0000256" key="2">
    <source>
        <dbReference type="ARBA" id="ARBA00022741"/>
    </source>
</evidence>
<dbReference type="OMA" id="EANGMTM"/>
<dbReference type="InterPro" id="IPR017441">
    <property type="entry name" value="Protein_kinase_ATP_BS"/>
</dbReference>
<keyword evidence="6" id="KW-0812">Transmembrane</keyword>
<accession>A0A7N2L0W8</accession>
<dbReference type="InterPro" id="IPR052059">
    <property type="entry name" value="CR_Ser/Thr_kinase"/>
</dbReference>
<dbReference type="FunFam" id="3.30.200.20:FF:000177">
    <property type="entry name" value="Cysteine-rich receptor-like protein kinase 2"/>
    <property type="match status" value="1"/>
</dbReference>
<evidence type="ECO:0000256" key="6">
    <source>
        <dbReference type="SAM" id="Phobius"/>
    </source>
</evidence>
<dbReference type="PROSITE" id="PS00107">
    <property type="entry name" value="PROTEIN_KINASE_ATP"/>
    <property type="match status" value="1"/>
</dbReference>
<name>A0A7N2L0W8_QUELO</name>
<dbReference type="InParanoid" id="A0A7N2L0W8"/>
<evidence type="ECO:0000256" key="4">
    <source>
        <dbReference type="ARBA" id="ARBA00022840"/>
    </source>
</evidence>
<keyword evidence="6" id="KW-0472">Membrane</keyword>
<organism evidence="8 9">
    <name type="scientific">Quercus lobata</name>
    <name type="common">Valley oak</name>
    <dbReference type="NCBI Taxonomy" id="97700"/>
    <lineage>
        <taxon>Eukaryota</taxon>
        <taxon>Viridiplantae</taxon>
        <taxon>Streptophyta</taxon>
        <taxon>Embryophyta</taxon>
        <taxon>Tracheophyta</taxon>
        <taxon>Spermatophyta</taxon>
        <taxon>Magnoliopsida</taxon>
        <taxon>eudicotyledons</taxon>
        <taxon>Gunneridae</taxon>
        <taxon>Pentapetalae</taxon>
        <taxon>rosids</taxon>
        <taxon>fabids</taxon>
        <taxon>Fagales</taxon>
        <taxon>Fagaceae</taxon>
        <taxon>Quercus</taxon>
    </lineage>
</organism>